<evidence type="ECO:0000313" key="8">
    <source>
        <dbReference type="Proteomes" id="UP000037425"/>
    </source>
</evidence>
<dbReference type="InterPro" id="IPR036259">
    <property type="entry name" value="MFS_trans_sf"/>
</dbReference>
<feature type="transmembrane region" description="Helical" evidence="5">
    <location>
        <begin position="315"/>
        <end position="337"/>
    </location>
</feature>
<dbReference type="RefSeq" id="WP_053249326.1">
    <property type="nucleotide sequence ID" value="NZ_LGAP01000006.1"/>
</dbReference>
<evidence type="ECO:0000256" key="2">
    <source>
        <dbReference type="ARBA" id="ARBA00022692"/>
    </source>
</evidence>
<feature type="transmembrane region" description="Helical" evidence="5">
    <location>
        <begin position="402"/>
        <end position="422"/>
    </location>
</feature>
<keyword evidence="4 5" id="KW-0472">Membrane</keyword>
<keyword evidence="2 5" id="KW-0812">Transmembrane</keyword>
<dbReference type="GO" id="GO:0005886">
    <property type="term" value="C:plasma membrane"/>
    <property type="evidence" value="ECO:0007669"/>
    <property type="project" value="TreeGrafter"/>
</dbReference>
<dbReference type="InterPro" id="IPR005828">
    <property type="entry name" value="MFS_sugar_transport-like"/>
</dbReference>
<evidence type="ECO:0000313" key="7">
    <source>
        <dbReference type="EMBL" id="KOF18989.1"/>
    </source>
</evidence>
<feature type="domain" description="Major facilitator superfamily (MFS) profile" evidence="6">
    <location>
        <begin position="35"/>
        <end position="456"/>
    </location>
</feature>
<dbReference type="AlphaFoldDB" id="A0A0L8BWW2"/>
<evidence type="ECO:0000256" key="3">
    <source>
        <dbReference type="ARBA" id="ARBA00022989"/>
    </source>
</evidence>
<dbReference type="Gene3D" id="1.20.1250.20">
    <property type="entry name" value="MFS general substrate transporter like domains"/>
    <property type="match status" value="1"/>
</dbReference>
<name>A0A0L8BWW2_ENSAD</name>
<comment type="caution">
    <text evidence="7">The sequence shown here is derived from an EMBL/GenBank/DDBJ whole genome shotgun (WGS) entry which is preliminary data.</text>
</comment>
<comment type="subcellular location">
    <subcellularLocation>
        <location evidence="1">Membrane</location>
        <topology evidence="1">Multi-pass membrane protein</topology>
    </subcellularLocation>
</comment>
<dbReference type="Pfam" id="PF00083">
    <property type="entry name" value="Sugar_tr"/>
    <property type="match status" value="1"/>
</dbReference>
<dbReference type="EMBL" id="LGAP01000006">
    <property type="protein sequence ID" value="KOF18989.1"/>
    <property type="molecule type" value="Genomic_DNA"/>
</dbReference>
<feature type="transmembrane region" description="Helical" evidence="5">
    <location>
        <begin position="159"/>
        <end position="186"/>
    </location>
</feature>
<feature type="transmembrane region" description="Helical" evidence="5">
    <location>
        <begin position="282"/>
        <end position="309"/>
    </location>
</feature>
<sequence>MAAENMVPSGKSSPVIRQLESAFTKIGVTGAHKQIIALVLIGCLFDSFEQNTIGVAGPILKEHWGLTGTDIGFLNTITFGSAAIGRLLSGILGDRYGRRVMLTINLLLFTIGSAACALAPNFAALCFARAIVGFGVGGEISTAVTMLSEFCSPKFRGTAAGLVNVGAGGFGNFLAPAFGLLIFTLFPGENSWRWLFAALALPALLVVFYRRFVPETPRFLASQGKIDEANKVLSILASGSLRPRNLKVEEYLTKDHLQDEAPAKSDWKELFRAPFIGRTIPVAIAILMSYGAQLSVLTLMPIIFVSMGYTLQGSLLYSMIIQSGSVLGAIAASMFGYYFPRKKVLTLGAVFACLAAVSIAYLGTNIYLVLMFGAIFQFFVLLLNTSIWIYAPELFPTRIRAFGVALILATGSAAGSFVPTISGMLFDTYGMVGVFGLAAGMYAVFAFCIQLGPETYGMSMEDLDQPADADLAKAEPNKINVGVEVRT</sequence>
<dbReference type="PROSITE" id="PS50850">
    <property type="entry name" value="MFS"/>
    <property type="match status" value="1"/>
</dbReference>
<accession>A0A0L8BWW2</accession>
<dbReference type="PANTHER" id="PTHR23508">
    <property type="entry name" value="CARBOXYLIC ACID TRANSPORTER PROTEIN HOMOLOG"/>
    <property type="match status" value="1"/>
</dbReference>
<feature type="transmembrane region" description="Helical" evidence="5">
    <location>
        <begin position="127"/>
        <end position="147"/>
    </location>
</feature>
<evidence type="ECO:0000256" key="1">
    <source>
        <dbReference type="ARBA" id="ARBA00004141"/>
    </source>
</evidence>
<dbReference type="OrthoDB" id="9784658at2"/>
<feature type="transmembrane region" description="Helical" evidence="5">
    <location>
        <begin position="71"/>
        <end position="88"/>
    </location>
</feature>
<dbReference type="GO" id="GO:0046943">
    <property type="term" value="F:carboxylic acid transmembrane transporter activity"/>
    <property type="evidence" value="ECO:0007669"/>
    <property type="project" value="TreeGrafter"/>
</dbReference>
<dbReference type="InterPro" id="IPR020846">
    <property type="entry name" value="MFS_dom"/>
</dbReference>
<dbReference type="SUPFAM" id="SSF103473">
    <property type="entry name" value="MFS general substrate transporter"/>
    <property type="match status" value="1"/>
</dbReference>
<evidence type="ECO:0000256" key="4">
    <source>
        <dbReference type="ARBA" id="ARBA00023136"/>
    </source>
</evidence>
<keyword evidence="3 5" id="KW-1133">Transmembrane helix</keyword>
<dbReference type="PATRIC" id="fig|106592.7.peg.6828"/>
<organism evidence="7 8">
    <name type="scientific">Ensifer adhaerens</name>
    <name type="common">Sinorhizobium morelense</name>
    <dbReference type="NCBI Taxonomy" id="106592"/>
    <lineage>
        <taxon>Bacteria</taxon>
        <taxon>Pseudomonadati</taxon>
        <taxon>Pseudomonadota</taxon>
        <taxon>Alphaproteobacteria</taxon>
        <taxon>Hyphomicrobiales</taxon>
        <taxon>Rhizobiaceae</taxon>
        <taxon>Sinorhizobium/Ensifer group</taxon>
        <taxon>Ensifer</taxon>
    </lineage>
</organism>
<evidence type="ECO:0000256" key="5">
    <source>
        <dbReference type="SAM" id="Phobius"/>
    </source>
</evidence>
<gene>
    <name evidence="7" type="ORF">AC244_13485</name>
</gene>
<feature type="transmembrane region" description="Helical" evidence="5">
    <location>
        <begin position="344"/>
        <end position="362"/>
    </location>
</feature>
<protein>
    <submittedName>
        <fullName evidence="7">MFS transporter</fullName>
    </submittedName>
</protein>
<reference evidence="8" key="1">
    <citation type="submission" date="2015-07" db="EMBL/GenBank/DDBJ databases">
        <title>Whole genome sequence of an Ensifer adhaerens strain isolated from a cave pool in the Wind Cave National Park.</title>
        <authorList>
            <person name="Eng W.W.H."/>
            <person name="Gan H.M."/>
            <person name="Barton H.A."/>
            <person name="Savka M.A."/>
        </authorList>
    </citation>
    <scope>NUCLEOTIDE SEQUENCE [LARGE SCALE GENOMIC DNA]</scope>
    <source>
        <strain evidence="8">SD006</strain>
    </source>
</reference>
<feature type="transmembrane region" description="Helical" evidence="5">
    <location>
        <begin position="368"/>
        <end position="390"/>
    </location>
</feature>
<evidence type="ECO:0000259" key="6">
    <source>
        <dbReference type="PROSITE" id="PS50850"/>
    </source>
</evidence>
<feature type="transmembrane region" description="Helical" evidence="5">
    <location>
        <begin position="192"/>
        <end position="209"/>
    </location>
</feature>
<proteinExistence type="predicted"/>
<dbReference type="PANTHER" id="PTHR23508:SF10">
    <property type="entry name" value="CARBOXYLIC ACID TRANSPORTER PROTEIN HOMOLOG"/>
    <property type="match status" value="1"/>
</dbReference>
<feature type="transmembrane region" description="Helical" evidence="5">
    <location>
        <begin position="100"/>
        <end position="121"/>
    </location>
</feature>
<dbReference type="Proteomes" id="UP000037425">
    <property type="component" value="Unassembled WGS sequence"/>
</dbReference>
<feature type="transmembrane region" description="Helical" evidence="5">
    <location>
        <begin position="428"/>
        <end position="449"/>
    </location>
</feature>